<dbReference type="EMBL" id="AHFG01000092">
    <property type="protein sequence ID" value="EJR62990.1"/>
    <property type="molecule type" value="Genomic_DNA"/>
</dbReference>
<name>A0A9W5KR82_BACCE</name>
<evidence type="ECO:0000313" key="2">
    <source>
        <dbReference type="EMBL" id="EJR62990.1"/>
    </source>
</evidence>
<evidence type="ECO:0000313" key="3">
    <source>
        <dbReference type="Proteomes" id="UP000006967"/>
    </source>
</evidence>
<accession>A0A9W5KR82</accession>
<dbReference type="Proteomes" id="UP000006967">
    <property type="component" value="Unassembled WGS sequence"/>
</dbReference>
<gene>
    <name evidence="2" type="ORF">IK5_05910</name>
</gene>
<dbReference type="InterPro" id="IPR006119">
    <property type="entry name" value="Resolv_N"/>
</dbReference>
<reference evidence="2 3" key="1">
    <citation type="submission" date="2012-04" db="EMBL/GenBank/DDBJ databases">
        <title>The Genome Sequence of Bacillus cereus VD154.</title>
        <authorList>
            <consortium name="The Broad Institute Genome Sequencing Platform"/>
            <consortium name="The Broad Institute Genome Sequencing Center for Infectious Disease"/>
            <person name="Feldgarden M."/>
            <person name="Van der Auwera G.A."/>
            <person name="Mahillon J."/>
            <person name="Duprez V."/>
            <person name="Timmery S."/>
            <person name="Mattelet C."/>
            <person name="Dierick K."/>
            <person name="Sun M."/>
            <person name="Yu Z."/>
            <person name="Zhu L."/>
            <person name="Hu X."/>
            <person name="Shank E.B."/>
            <person name="Swiecicka I."/>
            <person name="Hansen B.M."/>
            <person name="Andrup L."/>
            <person name="Young S.K."/>
            <person name="Zeng Q."/>
            <person name="Gargeya S."/>
            <person name="Fitzgerald M."/>
            <person name="Haas B."/>
            <person name="Abouelleil A."/>
            <person name="Alvarado L."/>
            <person name="Arachchi H.M."/>
            <person name="Berlin A."/>
            <person name="Chapman S.B."/>
            <person name="Goldberg J."/>
            <person name="Griggs A."/>
            <person name="Gujja S."/>
            <person name="Hansen M."/>
            <person name="Howarth C."/>
            <person name="Imamovic A."/>
            <person name="Larimer J."/>
            <person name="McCowen C."/>
            <person name="Montmayeur A."/>
            <person name="Murphy C."/>
            <person name="Neiman D."/>
            <person name="Pearson M."/>
            <person name="Priest M."/>
            <person name="Roberts A."/>
            <person name="Saif S."/>
            <person name="Shea T."/>
            <person name="Sisk P."/>
            <person name="Sykes S."/>
            <person name="Wortman J."/>
            <person name="Nusbaum C."/>
            <person name="Birren B."/>
        </authorList>
    </citation>
    <scope>NUCLEOTIDE SEQUENCE [LARGE SCALE GENOMIC DNA]</scope>
    <source>
        <strain evidence="2 3">VD154</strain>
    </source>
</reference>
<proteinExistence type="predicted"/>
<evidence type="ECO:0000259" key="1">
    <source>
        <dbReference type="PROSITE" id="PS51736"/>
    </source>
</evidence>
<feature type="domain" description="Resolvase/invertase-type recombinase catalytic" evidence="1">
    <location>
        <begin position="1"/>
        <end position="24"/>
    </location>
</feature>
<dbReference type="AlphaFoldDB" id="A0A9W5KR82"/>
<dbReference type="GO" id="GO:0003677">
    <property type="term" value="F:DNA binding"/>
    <property type="evidence" value="ECO:0007669"/>
    <property type="project" value="InterPro"/>
</dbReference>
<protein>
    <recommendedName>
        <fullName evidence="1">Resolvase/invertase-type recombinase catalytic domain-containing protein</fullName>
    </recommendedName>
</protein>
<dbReference type="GO" id="GO:0000150">
    <property type="term" value="F:DNA strand exchange activity"/>
    <property type="evidence" value="ECO:0007669"/>
    <property type="project" value="InterPro"/>
</dbReference>
<dbReference type="PROSITE" id="PS51736">
    <property type="entry name" value="RECOMBINASES_3"/>
    <property type="match status" value="1"/>
</dbReference>
<comment type="caution">
    <text evidence="2">The sequence shown here is derived from an EMBL/GenBank/DDBJ whole genome shotgun (WGS) entry which is preliminary data.</text>
</comment>
<sequence length="83" mass="9913">MADDERKRIRERQKEAITIALQKGVKFGRKKVEIDDTFKETYQEWTNHKITAVEAMQRVGMKSNTFYRRIKEYESTLQESNPS</sequence>
<organism evidence="2 3">
    <name type="scientific">Bacillus cereus VD154</name>
    <dbReference type="NCBI Taxonomy" id="1053238"/>
    <lineage>
        <taxon>Bacteria</taxon>
        <taxon>Bacillati</taxon>
        <taxon>Bacillota</taxon>
        <taxon>Bacilli</taxon>
        <taxon>Bacillales</taxon>
        <taxon>Bacillaceae</taxon>
        <taxon>Bacillus</taxon>
        <taxon>Bacillus cereus group</taxon>
    </lineage>
</organism>